<name>Q8ZTI4_PYRAE</name>
<evidence type="ECO:0000313" key="2">
    <source>
        <dbReference type="Proteomes" id="UP000002439"/>
    </source>
</evidence>
<organism evidence="1 2">
    <name type="scientific">Pyrobaculum aerophilum (strain ATCC 51768 / DSM 7523 / JCM 9630 / CIP 104966 / NBRC 100827 / IM2)</name>
    <dbReference type="NCBI Taxonomy" id="178306"/>
    <lineage>
        <taxon>Archaea</taxon>
        <taxon>Thermoproteota</taxon>
        <taxon>Thermoprotei</taxon>
        <taxon>Thermoproteales</taxon>
        <taxon>Thermoproteaceae</taxon>
        <taxon>Pyrobaculum</taxon>
    </lineage>
</organism>
<dbReference type="Proteomes" id="UP000002439">
    <property type="component" value="Chromosome"/>
</dbReference>
<dbReference type="AlphaFoldDB" id="Q8ZTI4"/>
<reference evidence="1 2" key="1">
    <citation type="journal article" date="2002" name="Proc. Natl. Acad. Sci. U.S.A.">
        <title>Genome sequence of the hyperthermophilic crenarchaeon Pyrobaculum aerophilum.</title>
        <authorList>
            <person name="Fitz-Gibbon S.T."/>
            <person name="Ladner H."/>
            <person name="Kim U.J."/>
            <person name="Stetter K.O."/>
            <person name="Simon M.I."/>
            <person name="Miller J.H."/>
        </authorList>
    </citation>
    <scope>NUCLEOTIDE SEQUENCE [LARGE SCALE GENOMIC DNA]</scope>
    <source>
        <strain evidence="2">ATCC 51768 / DSM 7523 / JCM 9630 / CIP 104966 / NBRC 100827 / IM2</strain>
    </source>
</reference>
<evidence type="ECO:0000313" key="1">
    <source>
        <dbReference type="EMBL" id="AAL64777.1"/>
    </source>
</evidence>
<dbReference type="HOGENOM" id="CLU_2930329_0_0_2"/>
<accession>Q8ZTI4</accession>
<protein>
    <submittedName>
        <fullName evidence="1">Uncharacterized protein</fullName>
    </submittedName>
</protein>
<gene>
    <name evidence="1" type="ordered locus">PAE3239</name>
</gene>
<dbReference type="STRING" id="178306.PAE3239"/>
<dbReference type="InParanoid" id="Q8ZTI4"/>
<dbReference type="KEGG" id="pai:PAE3239"/>
<keyword evidence="2" id="KW-1185">Reference proteome</keyword>
<dbReference type="EnsemblBacteria" id="AAL64777">
    <property type="protein sequence ID" value="AAL64777"/>
    <property type="gene ID" value="PAE3239"/>
</dbReference>
<sequence length="60" mass="6782">MIEIGQRSKNATLGSCIINRRAPICPPGKETVKCLNNSGASFTYPYGNIRRLELLWREML</sequence>
<dbReference type="PATRIC" id="fig|178306.9.peg.2437"/>
<dbReference type="EMBL" id="AE009441">
    <property type="protein sequence ID" value="AAL64777.1"/>
    <property type="molecule type" value="Genomic_DNA"/>
</dbReference>
<proteinExistence type="predicted"/>